<dbReference type="SUPFAM" id="SSF47616">
    <property type="entry name" value="GST C-terminal domain-like"/>
    <property type="match status" value="1"/>
</dbReference>
<dbReference type="PROSITE" id="PS50404">
    <property type="entry name" value="GST_NTER"/>
    <property type="match status" value="1"/>
</dbReference>
<dbReference type="PANTHER" id="PTHR44051">
    <property type="entry name" value="GLUTATHIONE S-TRANSFERASE-RELATED"/>
    <property type="match status" value="1"/>
</dbReference>
<keyword evidence="4" id="KW-1185">Reference proteome</keyword>
<feature type="domain" description="GST N-terminal" evidence="2">
    <location>
        <begin position="1"/>
        <end position="82"/>
    </location>
</feature>
<protein>
    <recommendedName>
        <fullName evidence="2">GST N-terminal domain-containing protein</fullName>
    </recommendedName>
</protein>
<dbReference type="InterPro" id="IPR036249">
    <property type="entry name" value="Thioredoxin-like_sf"/>
</dbReference>
<evidence type="ECO:0000313" key="3">
    <source>
        <dbReference type="EMBL" id="GMK56455.1"/>
    </source>
</evidence>
<sequence>MSHIVVHHLNQSRSNRLFWLLEELNLPYQVKVHYRTPEGRAPASLAAISPLGKAPVLVVDGHTLTESGFITYYLLKHFPIPDEVESTPSDDSVFWNHFSEGSLMLHLQSEITAQKVQQGFAAYRSLYLLLFFQKGASSLSKFVQKIAQGNVKPMLEEVEVFLEKNRYFSGGDKLGEGDFMMLFPLNSIAEGTRKGQYEIGPATRRWVDSISARPAYQRAVARIDEEEAGQKAKL</sequence>
<evidence type="ECO:0000313" key="4">
    <source>
        <dbReference type="Proteomes" id="UP001222932"/>
    </source>
</evidence>
<dbReference type="Pfam" id="PF02798">
    <property type="entry name" value="GST_N"/>
    <property type="match status" value="1"/>
</dbReference>
<dbReference type="Gene3D" id="3.40.30.10">
    <property type="entry name" value="Glutaredoxin"/>
    <property type="match status" value="1"/>
</dbReference>
<dbReference type="InterPro" id="IPR036282">
    <property type="entry name" value="Glutathione-S-Trfase_C_sf"/>
</dbReference>
<proteinExistence type="inferred from homology"/>
<comment type="caution">
    <text evidence="3">The sequence shown here is derived from an EMBL/GenBank/DDBJ whole genome shotgun (WGS) entry which is preliminary data.</text>
</comment>
<reference evidence="3" key="2">
    <citation type="submission" date="2023-06" db="EMBL/GenBank/DDBJ databases">
        <authorList>
            <person name="Kobayashi Y."/>
            <person name="Kayamori A."/>
            <person name="Aoki K."/>
            <person name="Shiwa Y."/>
            <person name="Fujita N."/>
            <person name="Sugita T."/>
            <person name="Iwasaki W."/>
            <person name="Tanaka N."/>
            <person name="Takashima M."/>
        </authorList>
    </citation>
    <scope>NUCLEOTIDE SEQUENCE</scope>
    <source>
        <strain evidence="3">HIS016</strain>
    </source>
</reference>
<dbReference type="AlphaFoldDB" id="A0AAD3TU02"/>
<comment type="similarity">
    <text evidence="1">Belongs to the GST superfamily.</text>
</comment>
<dbReference type="SUPFAM" id="SSF52833">
    <property type="entry name" value="Thioredoxin-like"/>
    <property type="match status" value="1"/>
</dbReference>
<gene>
    <name evidence="3" type="ORF">CspeluHIS016_0302950</name>
</gene>
<dbReference type="EMBL" id="BTCM01000003">
    <property type="protein sequence ID" value="GMK56455.1"/>
    <property type="molecule type" value="Genomic_DNA"/>
</dbReference>
<organism evidence="3 4">
    <name type="scientific">Cutaneotrichosporon spelunceum</name>
    <dbReference type="NCBI Taxonomy" id="1672016"/>
    <lineage>
        <taxon>Eukaryota</taxon>
        <taxon>Fungi</taxon>
        <taxon>Dikarya</taxon>
        <taxon>Basidiomycota</taxon>
        <taxon>Agaricomycotina</taxon>
        <taxon>Tremellomycetes</taxon>
        <taxon>Trichosporonales</taxon>
        <taxon>Trichosporonaceae</taxon>
        <taxon>Cutaneotrichosporon</taxon>
    </lineage>
</organism>
<dbReference type="CDD" id="cd03046">
    <property type="entry name" value="GST_N_GTT1_like"/>
    <property type="match status" value="1"/>
</dbReference>
<dbReference type="SFLD" id="SFLDS00019">
    <property type="entry name" value="Glutathione_Transferase_(cytos"/>
    <property type="match status" value="1"/>
</dbReference>
<dbReference type="InterPro" id="IPR040079">
    <property type="entry name" value="Glutathione_S-Trfase"/>
</dbReference>
<reference evidence="3" key="1">
    <citation type="journal article" date="2023" name="BMC Genomics">
        <title>Chromosome-level genome assemblies of Cutaneotrichosporon spp. (Trichosporonales, Basidiomycota) reveal imbalanced evolution between nucleotide sequences and chromosome synteny.</title>
        <authorList>
            <person name="Kobayashi Y."/>
            <person name="Kayamori A."/>
            <person name="Aoki K."/>
            <person name="Shiwa Y."/>
            <person name="Matsutani M."/>
            <person name="Fujita N."/>
            <person name="Sugita T."/>
            <person name="Iwasaki W."/>
            <person name="Tanaka N."/>
            <person name="Takashima M."/>
        </authorList>
    </citation>
    <scope>NUCLEOTIDE SEQUENCE</scope>
    <source>
        <strain evidence="3">HIS016</strain>
    </source>
</reference>
<dbReference type="InterPro" id="IPR004045">
    <property type="entry name" value="Glutathione_S-Trfase_N"/>
</dbReference>
<evidence type="ECO:0000256" key="1">
    <source>
        <dbReference type="ARBA" id="ARBA00007409"/>
    </source>
</evidence>
<evidence type="ECO:0000259" key="2">
    <source>
        <dbReference type="PROSITE" id="PS50404"/>
    </source>
</evidence>
<accession>A0AAD3TU02</accession>
<name>A0AAD3TU02_9TREE</name>
<dbReference type="SFLD" id="SFLDG00358">
    <property type="entry name" value="Main_(cytGST)"/>
    <property type="match status" value="1"/>
</dbReference>
<dbReference type="Proteomes" id="UP001222932">
    <property type="component" value="Unassembled WGS sequence"/>
</dbReference>
<dbReference type="PANTHER" id="PTHR44051:SF9">
    <property type="entry name" value="GLUTATHIONE S-TRANSFERASE 1"/>
    <property type="match status" value="1"/>
</dbReference>
<dbReference type="Gene3D" id="1.20.1050.10">
    <property type="match status" value="1"/>
</dbReference>